<feature type="transmembrane region" description="Helical" evidence="3">
    <location>
        <begin position="2102"/>
        <end position="2119"/>
    </location>
</feature>
<keyword evidence="3" id="KW-0812">Transmembrane</keyword>
<evidence type="ECO:0000259" key="4">
    <source>
        <dbReference type="Pfam" id="PF00078"/>
    </source>
</evidence>
<reference evidence="5 6" key="1">
    <citation type="submission" date="2016-02" db="EMBL/GenBank/DDBJ databases">
        <title>Genome analysis of coral dinoflagellate symbionts highlights evolutionary adaptations to a symbiotic lifestyle.</title>
        <authorList>
            <person name="Aranda M."/>
            <person name="Li Y."/>
            <person name="Liew Y.J."/>
            <person name="Baumgarten S."/>
            <person name="Simakov O."/>
            <person name="Wilson M."/>
            <person name="Piel J."/>
            <person name="Ashoor H."/>
            <person name="Bougouffa S."/>
            <person name="Bajic V.B."/>
            <person name="Ryu T."/>
            <person name="Ravasi T."/>
            <person name="Bayer T."/>
            <person name="Micklem G."/>
            <person name="Kim H."/>
            <person name="Bhak J."/>
            <person name="Lajeunesse T.C."/>
            <person name="Voolstra C.R."/>
        </authorList>
    </citation>
    <scope>NUCLEOTIDE SEQUENCE [LARGE SCALE GENOMIC DNA]</scope>
    <source>
        <strain evidence="5 6">CCMP2467</strain>
    </source>
</reference>
<feature type="domain" description="Reverse transcriptase" evidence="4">
    <location>
        <begin position="664"/>
        <end position="899"/>
    </location>
</feature>
<feature type="coiled-coil region" evidence="1">
    <location>
        <begin position="500"/>
        <end position="527"/>
    </location>
</feature>
<evidence type="ECO:0000256" key="1">
    <source>
        <dbReference type="SAM" id="Coils"/>
    </source>
</evidence>
<dbReference type="OrthoDB" id="433558at2759"/>
<sequence>MECRVQDGKTFVNIQDPYVTPGAHSNTVLSFSVLAAFRLAGFFFLLFAVSKRKRKQPSDVCYLLWLFLAATGYCLTAVMASVAVAGESAATSLAKVLVVLSWGPLMLSVSSALESVWPNKCLARTAGVVYLLAVLSGMTDSVERTPETSHATASGVATPDVGYSKPAGPPPPPGARGPRTAEEREIRAAAAKEAPIFYSSSSSPSLSEDGSSQAGISESSSFSLVLRGEALDQARAEASALSIAAETWSNLREILHRREAIIACRGWAALSAAPPPLHHGGPGTSEQRDSNTRQPVHSFDALPGHKEGEEPDRPHHTFTSPSVKSQLDYVLLRTHSANHHAKHASPIHSFPVGAYRQTNHHPVQAVVQMLPMAYRASQPQAEFRFEAAALQSAVSQHSDAAQALQQAVETRLSALPPGAALCTEHDTVNTILLEETCRAFPPAQRADHRVSANQGYRASARGTWQLHHQLRRSGLPSLRNLWARWRLYAQFMRASAMLRRQSKDLKRQFLEDQLRQAEAAARKGNHRDLFLIARRLGPKTAQGVSRLQGSDGRVLDSSAEMAAILKHSQATLAATPDKTDLQPLQAGFTFSAEELQAALDALNIRKAVPRHIAPNAVWKLCAASVGAHLGPCFEHHFRPKSTDLLEGDLQDAHICWLNKPSKPPTTMSAKRPIGLMPPCAKSLAGSVASQILEHLQPMLDHMPQFAYCAGRGVNDAILRVHSYFGEIETLQRGQINNRFKMHQGVKALHCHGGLCLSLDLSSAFDSVSRDLLIQSLLDHQVPSDLINVVQQLHRGAKYIFRTSQARGQVTTTNGIKQGCRAAPTLWVSFTLSVLEHLARHRSLSWVQNILTLFADDFCGHWTITCLQDWKAAISDLTLLMETLETYQLRVNLQKTALLVNLKGKTAKKLLRQHTRQKAGETFLILQIHGRELVKLCACRNPANHPFGPDLINNDNVIKHLNHLLDCLQEPVIVDATARAYAGAETPELAAQNAVPLISDPLLPQMGDHEADIFAHCMPSGAAETGAEQALKRARPDLRKQPGRQGGRSNYPSPSQLPWRPTPASFSAQPAQDSQLRLISKLLLKHEEQLAALRKDTQFVLFFRQDDKSILPSLMSVSREWKAKQAAGDQSIQSSQRTVLINCLLKELLARVQRVVATEPGRESLKKAEWLTSSNAWTYMRWSSKLRKLVADETKEPLVHDEAVRTITELQKSMRGEIIHKFQSTINLAKLEEQGAQQAIFHLAVSLRGSEATEVYDQFRKLAGLSLTNLAGFSMKVDDQLRPPMAQQLAQLTYGGGHYNVLSLGDVVHHVLDDAKPKEPATNAFLENKLKQALIAMSDDKGMNHFLLRKYGDTWTAAHLSLMEYQLKELEAQMMLMQRHVDNIHSQMHTLQLLVHRHAFLYSNRVTNKARPNKVRLVVLMFPQDNNQVMLLVFSGLAFLLPISWCIVHKHTQDTPLGENLIRALLAVGCGAGSAIVGSSEPGCGFTGHVDCYERCWMGPAGQSLLILAGLDLIAVMGLFFNVLTLLLLRLKPTEHGATQLMSMLRAPPGVPGDFYPPIEKSDALHAAVLLVLLPGSLGVTLATGLRFCSGHDASNRRDFDRLLCAYGALLAGAILQPVLWALVLYLPTPWTNGLAVGLQAANVTFVVLVPPYFFYVFLQVCLVRGNPAEPSFLRVPRALCALSAALLLLFVTLAALCGAAPGLTWSVLCSGDLDFLLEQLRRHTGATETELCARHFANRSILECENISRSDVVTEETGPACFAWCRVADCFLPMFPFLPGYCLKAEIWQAVQVGGPGWLLPSLVAFAYGCIGWYRLFTAWQGFPGAAKNGYRAAYSGSDKRELADSEEVALCSGPTARGFCPEGPYHAPDFPDLLEMLCKSLSQNDLQAERWSMKLALAVASLDPAMDIYSALSLFAKGQPYYGSALLLAALLPNLADIFQTQHGEEMINSLRRGFATMDLLKHQAREGYWEGTVSALVAICALMYTPTLTSLDLFSLSFNVLSSVVLSIPNGLKAEALLELGGEAYYERVRRKRGMDAYEKWGRSLQVLIFGPLIAACVALRGQLFPPSDEAEHGLCFLAACALLFCLFAEGAGRRATDGLKLLSCLSALCFWALFWQEFEGEAVAKLRLLTGCLLANAAAVAFGALCFRHRRRTFEEEEEEGEKNESSEFSPSDSGTE</sequence>
<proteinExistence type="predicted"/>
<feature type="transmembrane region" description="Helical" evidence="3">
    <location>
        <begin position="2131"/>
        <end position="2150"/>
    </location>
</feature>
<feature type="compositionally biased region" description="Basic and acidic residues" evidence="2">
    <location>
        <begin position="303"/>
        <end position="315"/>
    </location>
</feature>
<feature type="transmembrane region" description="Helical" evidence="3">
    <location>
        <begin position="1638"/>
        <end position="1658"/>
    </location>
</feature>
<organism evidence="5 6">
    <name type="scientific">Symbiodinium microadriaticum</name>
    <name type="common">Dinoflagellate</name>
    <name type="synonym">Zooxanthella microadriatica</name>
    <dbReference type="NCBI Taxonomy" id="2951"/>
    <lineage>
        <taxon>Eukaryota</taxon>
        <taxon>Sar</taxon>
        <taxon>Alveolata</taxon>
        <taxon>Dinophyceae</taxon>
        <taxon>Suessiales</taxon>
        <taxon>Symbiodiniaceae</taxon>
        <taxon>Symbiodinium</taxon>
    </lineage>
</organism>
<feature type="transmembrane region" description="Helical" evidence="3">
    <location>
        <begin position="1504"/>
        <end position="1528"/>
    </location>
</feature>
<evidence type="ECO:0000313" key="6">
    <source>
        <dbReference type="Proteomes" id="UP000186817"/>
    </source>
</evidence>
<feature type="transmembrane region" description="Helical" evidence="3">
    <location>
        <begin position="61"/>
        <end position="83"/>
    </location>
</feature>
<feature type="transmembrane region" description="Helical" evidence="3">
    <location>
        <begin position="1798"/>
        <end position="1817"/>
    </location>
</feature>
<gene>
    <name evidence="5" type="primary">Pol</name>
    <name evidence="5" type="ORF">AK812_SmicGene39959</name>
</gene>
<feature type="region of interest" description="Disordered" evidence="2">
    <location>
        <begin position="143"/>
        <end position="182"/>
    </location>
</feature>
<dbReference type="PANTHER" id="PTHR19446">
    <property type="entry name" value="REVERSE TRANSCRIPTASES"/>
    <property type="match status" value="1"/>
</dbReference>
<feature type="region of interest" description="Disordered" evidence="2">
    <location>
        <begin position="1024"/>
        <end position="1069"/>
    </location>
</feature>
<dbReference type="InterPro" id="IPR000477">
    <property type="entry name" value="RT_dom"/>
</dbReference>
<protein>
    <submittedName>
        <fullName evidence="5">LINE-1 retrotransposable element ORF2 protein</fullName>
    </submittedName>
</protein>
<keyword evidence="6" id="KW-1185">Reference proteome</keyword>
<evidence type="ECO:0000313" key="5">
    <source>
        <dbReference type="EMBL" id="OLP79719.1"/>
    </source>
</evidence>
<dbReference type="Pfam" id="PF00078">
    <property type="entry name" value="RVT_1"/>
    <property type="match status" value="1"/>
</dbReference>
<feature type="coiled-coil region" evidence="1">
    <location>
        <begin position="1359"/>
        <end position="1386"/>
    </location>
</feature>
<feature type="compositionally biased region" description="Basic and acidic residues" evidence="2">
    <location>
        <begin position="1029"/>
        <end position="1039"/>
    </location>
</feature>
<feature type="transmembrane region" description="Helical" evidence="3">
    <location>
        <begin position="2049"/>
        <end position="2067"/>
    </location>
</feature>
<feature type="transmembrane region" description="Helical" evidence="3">
    <location>
        <begin position="28"/>
        <end position="49"/>
    </location>
</feature>
<accession>A0A1Q9C9W4</accession>
<dbReference type="EMBL" id="LSRX01001453">
    <property type="protein sequence ID" value="OLP79719.1"/>
    <property type="molecule type" value="Genomic_DNA"/>
</dbReference>
<feature type="transmembrane region" description="Helical" evidence="3">
    <location>
        <begin position="1603"/>
        <end position="1626"/>
    </location>
</feature>
<feature type="transmembrane region" description="Helical" evidence="3">
    <location>
        <begin position="1563"/>
        <end position="1582"/>
    </location>
</feature>
<feature type="transmembrane region" description="Helical" evidence="3">
    <location>
        <begin position="1679"/>
        <end position="1703"/>
    </location>
</feature>
<feature type="compositionally biased region" description="Polar residues" evidence="2">
    <location>
        <begin position="1046"/>
        <end position="1055"/>
    </location>
</feature>
<evidence type="ECO:0000256" key="2">
    <source>
        <dbReference type="SAM" id="MobiDB-lite"/>
    </source>
</evidence>
<feature type="transmembrane region" description="Helical" evidence="3">
    <location>
        <begin position="1428"/>
        <end position="1447"/>
    </location>
</feature>
<comment type="caution">
    <text evidence="5">The sequence shown here is derived from an EMBL/GenBank/DDBJ whole genome shotgun (WGS) entry which is preliminary data.</text>
</comment>
<dbReference type="Proteomes" id="UP000186817">
    <property type="component" value="Unassembled WGS sequence"/>
</dbReference>
<name>A0A1Q9C9W4_SYMMI</name>
<keyword evidence="3" id="KW-0472">Membrane</keyword>
<feature type="transmembrane region" description="Helical" evidence="3">
    <location>
        <begin position="2073"/>
        <end position="2090"/>
    </location>
</feature>
<keyword evidence="3" id="KW-1133">Transmembrane helix</keyword>
<evidence type="ECO:0000256" key="3">
    <source>
        <dbReference type="SAM" id="Phobius"/>
    </source>
</evidence>
<keyword evidence="1" id="KW-0175">Coiled coil</keyword>
<feature type="region of interest" description="Disordered" evidence="2">
    <location>
        <begin position="2158"/>
        <end position="2180"/>
    </location>
</feature>
<feature type="region of interest" description="Disordered" evidence="2">
    <location>
        <begin position="272"/>
        <end position="322"/>
    </location>
</feature>